<dbReference type="RefSeq" id="WP_301724522.1">
    <property type="nucleotide sequence ID" value="NZ_JAUJWV010000002.1"/>
</dbReference>
<protein>
    <submittedName>
        <fullName evidence="3">MupG family TIM beta-alpha barrel fold protein</fullName>
    </submittedName>
</protein>
<accession>A0ABT8N4Z2</accession>
<sequence length="355" mass="39790">MRGISVYLGEGPVINLKPYIQQLRKIGFSSIFTSLHIPEDNPSVYKERLQELGAVASELDMELMADISPKSLAHLGFDWGNAEGLLDWGVAGLRIDYGIEEKIIVDLSKKMKIALNASTLTVESLERLKIMGLQSESVEAWHNFYPRPETGLDSQEFARVNQWLKQEGLTVMAFVPGDGKRRGPLFQGLPTLEDHRNSSPFAAYLDLLNLYSVDKILVGDPAISQESMDQFELFDQGVIQLRAEAFAVDSLLLERLAAVQTNRWDAARDCVRSMESREYGLIGTQPVTSQNTIERKCGSITVDNEKYGRYQGEIQLAKRDLPADEKVNVIGRIIEEDQPLLLNISGGSKFQLKWV</sequence>
<dbReference type="Proteomes" id="UP001172055">
    <property type="component" value="Unassembled WGS sequence"/>
</dbReference>
<dbReference type="Gene3D" id="3.20.20.70">
    <property type="entry name" value="Aldolase class I"/>
    <property type="match status" value="1"/>
</dbReference>
<dbReference type="PANTHER" id="PTHR38435">
    <property type="match status" value="1"/>
</dbReference>
<dbReference type="InterPro" id="IPR043797">
    <property type="entry name" value="MupG_N"/>
</dbReference>
<feature type="domain" description="6-phospho-N-acetylmuramidase N-terminal" evidence="2">
    <location>
        <begin position="3"/>
        <end position="232"/>
    </location>
</feature>
<dbReference type="Pfam" id="PF19200">
    <property type="entry name" value="MupG_N"/>
    <property type="match status" value="1"/>
</dbReference>
<dbReference type="Pfam" id="PF05913">
    <property type="entry name" value="MupG_C"/>
    <property type="match status" value="1"/>
</dbReference>
<evidence type="ECO:0000313" key="3">
    <source>
        <dbReference type="EMBL" id="MDN7242957.1"/>
    </source>
</evidence>
<dbReference type="InterPro" id="IPR029000">
    <property type="entry name" value="Cyclophilin-like_dom_sf"/>
</dbReference>
<evidence type="ECO:0000259" key="1">
    <source>
        <dbReference type="Pfam" id="PF05913"/>
    </source>
</evidence>
<dbReference type="InterPro" id="IPR017853">
    <property type="entry name" value="GH"/>
</dbReference>
<reference evidence="3 4" key="1">
    <citation type="submission" date="2023-06" db="EMBL/GenBank/DDBJ databases">
        <title>Novel species in genus Planococcus.</title>
        <authorList>
            <person name="Ning S."/>
        </authorList>
    </citation>
    <scope>NUCLEOTIDE SEQUENCE [LARGE SCALE GENOMIC DNA]</scope>
    <source>
        <strain evidence="3 4">N028</strain>
    </source>
</reference>
<gene>
    <name evidence="3" type="ORF">QWY14_14170</name>
</gene>
<name>A0ABT8N4Z2_9BACL</name>
<dbReference type="PANTHER" id="PTHR38435:SF2">
    <property type="entry name" value="DUF871 DOMAIN-CONTAINING PROTEIN"/>
    <property type="match status" value="1"/>
</dbReference>
<dbReference type="InterPro" id="IPR013785">
    <property type="entry name" value="Aldolase_TIM"/>
</dbReference>
<proteinExistence type="predicted"/>
<dbReference type="SUPFAM" id="SSF50891">
    <property type="entry name" value="Cyclophilin-like"/>
    <property type="match status" value="1"/>
</dbReference>
<dbReference type="Gene3D" id="2.40.100.10">
    <property type="entry name" value="Cyclophilin-like"/>
    <property type="match status" value="1"/>
</dbReference>
<dbReference type="InterPro" id="IPR008589">
    <property type="entry name" value="MupG"/>
</dbReference>
<keyword evidence="4" id="KW-1185">Reference proteome</keyword>
<evidence type="ECO:0000313" key="4">
    <source>
        <dbReference type="Proteomes" id="UP001172055"/>
    </source>
</evidence>
<dbReference type="InterPro" id="IPR043894">
    <property type="entry name" value="MupG_C"/>
</dbReference>
<dbReference type="EMBL" id="JAUJWV010000002">
    <property type="protein sequence ID" value="MDN7242957.1"/>
    <property type="molecule type" value="Genomic_DNA"/>
</dbReference>
<evidence type="ECO:0000259" key="2">
    <source>
        <dbReference type="Pfam" id="PF19200"/>
    </source>
</evidence>
<comment type="caution">
    <text evidence="3">The sequence shown here is derived from an EMBL/GenBank/DDBJ whole genome shotgun (WGS) entry which is preliminary data.</text>
</comment>
<dbReference type="SUPFAM" id="SSF51445">
    <property type="entry name" value="(Trans)glycosidases"/>
    <property type="match status" value="1"/>
</dbReference>
<feature type="domain" description="6-phospho-N-acetylmuramidase C-terminal" evidence="1">
    <location>
        <begin position="257"/>
        <end position="353"/>
    </location>
</feature>
<organism evidence="3 4">
    <name type="scientific">Planococcus shixiaomingii</name>
    <dbReference type="NCBI Taxonomy" id="3058393"/>
    <lineage>
        <taxon>Bacteria</taxon>
        <taxon>Bacillati</taxon>
        <taxon>Bacillota</taxon>
        <taxon>Bacilli</taxon>
        <taxon>Bacillales</taxon>
        <taxon>Caryophanaceae</taxon>
        <taxon>Planococcus</taxon>
    </lineage>
</organism>